<evidence type="ECO:0000259" key="1">
    <source>
        <dbReference type="Pfam" id="PF20231"/>
    </source>
</evidence>
<gene>
    <name evidence="2" type="ORF">PSTG_05656</name>
</gene>
<dbReference type="OrthoDB" id="10283542at2759"/>
<protein>
    <recommendedName>
        <fullName evidence="1">DUF6589 domain-containing protein</fullName>
    </recommendedName>
</protein>
<comment type="caution">
    <text evidence="2">The sequence shown here is derived from an EMBL/GenBank/DDBJ whole genome shotgun (WGS) entry which is preliminary data.</text>
</comment>
<keyword evidence="3" id="KW-1185">Reference proteome</keyword>
<name>A0A0L0VP21_9BASI</name>
<dbReference type="EMBL" id="AJIL01000032">
    <property type="protein sequence ID" value="KNF01023.1"/>
    <property type="molecule type" value="Genomic_DNA"/>
</dbReference>
<evidence type="ECO:0000313" key="2">
    <source>
        <dbReference type="EMBL" id="KNF01023.1"/>
    </source>
</evidence>
<sequence length="635" mass="71249">MPFLYNLLCSKIEGPRGTSSLDCHADLVEERSDEDDDANSAEELANFDGLVLMKSRGPAMWRTYRVQNMAQTVCAMVAFGRNRRHNGLQLGNTLMFLSGGVTERVSSYLNYIGLCSSRWMAHAALKALGKEADQKLKVRFNLNESPLLAPFLFHMPPASLLQELDPAELSVKALNNALHQASKMTICPSMFTPTLESSEHWEATLKSQITRAILRYLAKPLDGRVNLQKNPLAVHPIAPEYPNVTMLKLMIASDNSAQGVGDVFTGVIQQSGLTPEDNHDTLDNVLPIPGAAHTLWNISQAIFLAHWGNEKCSHDTGAWRTLHALGVTAKKPITKKDFNLMLCHIEKVHEANLLYCVLLVSNRGHISLAQELLAVSSETIVEWVDCTYKRFCSGQAMLADLAESSITHKNLLLRIWDFGTILEAQRAMKDSDYGRLMYMWEKWAIMTQGLRKMPHYSKHPPKLIIQLKYALPDSIAKVVLNTLLISPTGKQGHFMATDQYLEVQNYWLKYFFNHSGIGTNIDRLMDVFSSNISVLQYLLELLKLESGDEVVHQSHKNKISLDLLNNFCRMAESECIGRAPPVGLAPEATTDCYLTGIHKLQQEFTKNGLTALVSRQWRKLIKRTRSACNSITIRS</sequence>
<dbReference type="STRING" id="1165861.A0A0L0VP21"/>
<evidence type="ECO:0000313" key="3">
    <source>
        <dbReference type="Proteomes" id="UP000054564"/>
    </source>
</evidence>
<proteinExistence type="predicted"/>
<dbReference type="Pfam" id="PF20231">
    <property type="entry name" value="DUF6589"/>
    <property type="match status" value="1"/>
</dbReference>
<dbReference type="Proteomes" id="UP000054564">
    <property type="component" value="Unassembled WGS sequence"/>
</dbReference>
<feature type="domain" description="DUF6589" evidence="1">
    <location>
        <begin position="278"/>
        <end position="555"/>
    </location>
</feature>
<reference evidence="3" key="1">
    <citation type="submission" date="2014-03" db="EMBL/GenBank/DDBJ databases">
        <title>The Genome Sequence of Puccinia striiformis f. sp. tritici PST-78.</title>
        <authorList>
            <consortium name="The Broad Institute Genome Sequencing Platform"/>
            <person name="Cuomo C."/>
            <person name="Hulbert S."/>
            <person name="Chen X."/>
            <person name="Walker B."/>
            <person name="Young S.K."/>
            <person name="Zeng Q."/>
            <person name="Gargeya S."/>
            <person name="Fitzgerald M."/>
            <person name="Haas B."/>
            <person name="Abouelleil A."/>
            <person name="Alvarado L."/>
            <person name="Arachchi H.M."/>
            <person name="Berlin A.M."/>
            <person name="Chapman S.B."/>
            <person name="Goldberg J."/>
            <person name="Griggs A."/>
            <person name="Gujja S."/>
            <person name="Hansen M."/>
            <person name="Howarth C."/>
            <person name="Imamovic A."/>
            <person name="Larimer J."/>
            <person name="McCowan C."/>
            <person name="Montmayeur A."/>
            <person name="Murphy C."/>
            <person name="Neiman D."/>
            <person name="Pearson M."/>
            <person name="Priest M."/>
            <person name="Roberts A."/>
            <person name="Saif S."/>
            <person name="Shea T."/>
            <person name="Sisk P."/>
            <person name="Sykes S."/>
            <person name="Wortman J."/>
            <person name="Nusbaum C."/>
            <person name="Birren B."/>
        </authorList>
    </citation>
    <scope>NUCLEOTIDE SEQUENCE [LARGE SCALE GENOMIC DNA]</scope>
    <source>
        <strain evidence="3">race PST-78</strain>
    </source>
</reference>
<organism evidence="2 3">
    <name type="scientific">Puccinia striiformis f. sp. tritici PST-78</name>
    <dbReference type="NCBI Taxonomy" id="1165861"/>
    <lineage>
        <taxon>Eukaryota</taxon>
        <taxon>Fungi</taxon>
        <taxon>Dikarya</taxon>
        <taxon>Basidiomycota</taxon>
        <taxon>Pucciniomycotina</taxon>
        <taxon>Pucciniomycetes</taxon>
        <taxon>Pucciniales</taxon>
        <taxon>Pucciniaceae</taxon>
        <taxon>Puccinia</taxon>
    </lineage>
</organism>
<dbReference type="AlphaFoldDB" id="A0A0L0VP21"/>
<accession>A0A0L0VP21</accession>
<dbReference type="InterPro" id="IPR046496">
    <property type="entry name" value="DUF6589"/>
</dbReference>